<reference evidence="17 18" key="2">
    <citation type="journal article" date="2021" name="J. Hered.">
        <title>Feather Gene Expression Elucidates the Developmental Basis of Plumage Iridescence in African Starlings.</title>
        <authorList>
            <person name="Rubenstein D.R."/>
            <person name="Corvelo A."/>
            <person name="MacManes M.D."/>
            <person name="Maia R."/>
            <person name="Narzisi G."/>
            <person name="Rousaki A."/>
            <person name="Vandenabeele P."/>
            <person name="Shawkey M.D."/>
            <person name="Solomon J."/>
        </authorList>
    </citation>
    <scope>NUCLEOTIDE SEQUENCE [LARGE SCALE GENOMIC DNA]</scope>
    <source>
        <strain evidence="17">SS15</strain>
    </source>
</reference>
<evidence type="ECO:0000256" key="4">
    <source>
        <dbReference type="ARBA" id="ARBA00008714"/>
    </source>
</evidence>
<evidence type="ECO:0000313" key="18">
    <source>
        <dbReference type="Proteomes" id="UP000618051"/>
    </source>
</evidence>
<dbReference type="SUPFAM" id="SSF54719">
    <property type="entry name" value="Fe,Mn superoxide dismutase (SOD), C-terminal domain"/>
    <property type="match status" value="1"/>
</dbReference>
<evidence type="ECO:0000256" key="3">
    <source>
        <dbReference type="ARBA" id="ARBA00004305"/>
    </source>
</evidence>
<dbReference type="InterPro" id="IPR001189">
    <property type="entry name" value="Mn/Fe_SOD"/>
</dbReference>
<evidence type="ECO:0000256" key="13">
    <source>
        <dbReference type="ARBA" id="ARBA00049204"/>
    </source>
</evidence>
<dbReference type="Pfam" id="PF00081">
    <property type="entry name" value="Sod_Fe_N"/>
    <property type="match status" value="1"/>
</dbReference>
<proteinExistence type="inferred from homology"/>
<dbReference type="PANTHER" id="PTHR11404:SF6">
    <property type="entry name" value="SUPEROXIDE DISMUTASE [MN], MITOCHONDRIAL"/>
    <property type="match status" value="1"/>
</dbReference>
<evidence type="ECO:0000256" key="1">
    <source>
        <dbReference type="ARBA" id="ARBA00001936"/>
    </source>
</evidence>
<evidence type="ECO:0000256" key="11">
    <source>
        <dbReference type="ARBA" id="ARBA00023128"/>
    </source>
</evidence>
<keyword evidence="10" id="KW-0944">Nitration</keyword>
<comment type="function">
    <text evidence="2">Destroys superoxide anion radicals which are normally produced within the cells and which are toxic to biological systems.</text>
</comment>
<dbReference type="Pfam" id="PF02777">
    <property type="entry name" value="Sod_Fe_C"/>
    <property type="match status" value="1"/>
</dbReference>
<dbReference type="EC" id="1.15.1.1" evidence="6"/>
<sequence length="447" mass="48834">MLRRFAAAGRSSAKFVAPLGCLVSRQKHTLPDLPYDYAALEPHINAEIMQLHHSKHHATYVNNLNVVEEKYKEALAKGDVTAQVSLQPALKFNGGGHINHSIFWTNLSPNGGGEPKGELMEAIKRDFGSFANFKEKLTAVSVGVQGSGWGWLGYNKEQGRLQIAACANQDPLQGTTGLIPLLGIDVWEHAYYLQYKNVRPDYLKAIWNVINWENDIFGEDLKLPTEVSSITTIHSKQPITSIAIICRIITLQSRIIKHAPALEQGCTGHEQTLALHIQPVVGVGATPCLGHQALSLLMWRAQLHRMKPRGAQRENSSAGRSRWMGTALLPETQPVGKGLPGSAPLSLNPGGSASSSLCPHCQGSCATCRGRGHGWIYATNGQKHRPSAQQAPQQPAHRGCAPALEQQALSCELHNVVPAKTLLLLLMRIILQQSHANEPKDVCKMFH</sequence>
<comment type="similarity">
    <text evidence="4">Belongs to the iron/manganese superoxide dismutase family.</text>
</comment>
<evidence type="ECO:0000256" key="8">
    <source>
        <dbReference type="ARBA" id="ARBA00022723"/>
    </source>
</evidence>
<keyword evidence="9" id="KW-0560">Oxidoreductase</keyword>
<dbReference type="FunFam" id="3.55.40.20:FF:000003">
    <property type="entry name" value="Superoxide dismutase [Mn], mitochondrial"/>
    <property type="match status" value="1"/>
</dbReference>
<comment type="subunit">
    <text evidence="5">Homotetramer.</text>
</comment>
<protein>
    <recommendedName>
        <fullName evidence="7">Superoxide dismutase [Mn], mitochondrial</fullName>
        <ecNumber evidence="6">1.15.1.1</ecNumber>
    </recommendedName>
</protein>
<dbReference type="EMBL" id="JADDUC010000001">
    <property type="protein sequence ID" value="KAG0137256.1"/>
    <property type="molecule type" value="Genomic_DNA"/>
</dbReference>
<dbReference type="PRINTS" id="PR01703">
    <property type="entry name" value="MNSODISMTASE"/>
</dbReference>
<keyword evidence="8" id="KW-0479">Metal-binding</keyword>
<dbReference type="InterPro" id="IPR019831">
    <property type="entry name" value="Mn/Fe_SOD_N"/>
</dbReference>
<evidence type="ECO:0000313" key="17">
    <source>
        <dbReference type="EMBL" id="KAI1240923.1"/>
    </source>
</evidence>
<name>A0A835P4B8_9PASS</name>
<dbReference type="PANTHER" id="PTHR11404">
    <property type="entry name" value="SUPEROXIDE DISMUTASE 2"/>
    <property type="match status" value="1"/>
</dbReference>
<dbReference type="Gene3D" id="3.55.40.20">
    <property type="entry name" value="Iron/manganese superoxide dismutase, C-terminal domain"/>
    <property type="match status" value="1"/>
</dbReference>
<dbReference type="SUPFAM" id="SSF46609">
    <property type="entry name" value="Fe,Mn superoxide dismutase (SOD), N-terminal domain"/>
    <property type="match status" value="1"/>
</dbReference>
<keyword evidence="18" id="KW-1185">Reference proteome</keyword>
<evidence type="ECO:0000256" key="6">
    <source>
        <dbReference type="ARBA" id="ARBA00012682"/>
    </source>
</evidence>
<gene>
    <name evidence="16" type="ORF">IHE44_000097</name>
    <name evidence="17" type="ORF">IHE44_0009373</name>
</gene>
<evidence type="ECO:0000256" key="2">
    <source>
        <dbReference type="ARBA" id="ARBA00002170"/>
    </source>
</evidence>
<comment type="subcellular location">
    <subcellularLocation>
        <location evidence="3">Mitochondrion matrix</location>
    </subcellularLocation>
</comment>
<comment type="cofactor">
    <cofactor evidence="1">
        <name>Mn(2+)</name>
        <dbReference type="ChEBI" id="CHEBI:29035"/>
    </cofactor>
</comment>
<dbReference type="InterPro" id="IPR019832">
    <property type="entry name" value="Mn/Fe_SOD_C"/>
</dbReference>
<accession>A0A835P4B8</accession>
<evidence type="ECO:0000256" key="7">
    <source>
        <dbReference type="ARBA" id="ARBA00014518"/>
    </source>
</evidence>
<comment type="catalytic activity">
    <reaction evidence="13">
        <text>2 superoxide + 2 H(+) = H2O2 + O2</text>
        <dbReference type="Rhea" id="RHEA:20696"/>
        <dbReference type="ChEBI" id="CHEBI:15378"/>
        <dbReference type="ChEBI" id="CHEBI:15379"/>
        <dbReference type="ChEBI" id="CHEBI:16240"/>
        <dbReference type="ChEBI" id="CHEBI:18421"/>
        <dbReference type="EC" id="1.15.1.1"/>
    </reaction>
</comment>
<evidence type="ECO:0000259" key="15">
    <source>
        <dbReference type="Pfam" id="PF02777"/>
    </source>
</evidence>
<keyword evidence="11" id="KW-0496">Mitochondrion</keyword>
<organism evidence="16">
    <name type="scientific">Lamprotornis superbus</name>
    <dbReference type="NCBI Taxonomy" id="245042"/>
    <lineage>
        <taxon>Eukaryota</taxon>
        <taxon>Metazoa</taxon>
        <taxon>Chordata</taxon>
        <taxon>Craniata</taxon>
        <taxon>Vertebrata</taxon>
        <taxon>Euteleostomi</taxon>
        <taxon>Archelosauria</taxon>
        <taxon>Archosauria</taxon>
        <taxon>Dinosauria</taxon>
        <taxon>Saurischia</taxon>
        <taxon>Theropoda</taxon>
        <taxon>Coelurosauria</taxon>
        <taxon>Aves</taxon>
        <taxon>Neognathae</taxon>
        <taxon>Neoaves</taxon>
        <taxon>Telluraves</taxon>
        <taxon>Australaves</taxon>
        <taxon>Passeriformes</taxon>
        <taxon>Sturnidae</taxon>
        <taxon>Lamprotornis</taxon>
    </lineage>
</organism>
<dbReference type="PROSITE" id="PS00088">
    <property type="entry name" value="SOD_MN"/>
    <property type="match status" value="1"/>
</dbReference>
<dbReference type="InterPro" id="IPR036324">
    <property type="entry name" value="Mn/Fe_SOD_N_sf"/>
</dbReference>
<dbReference type="Gene3D" id="1.10.287.990">
    <property type="entry name" value="Fe,Mn superoxide dismutase (SOD) domain"/>
    <property type="match status" value="1"/>
</dbReference>
<comment type="caution">
    <text evidence="16">The sequence shown here is derived from an EMBL/GenBank/DDBJ whole genome shotgun (WGS) entry which is preliminary data.</text>
</comment>
<evidence type="ECO:0000256" key="10">
    <source>
        <dbReference type="ARBA" id="ARBA00023074"/>
    </source>
</evidence>
<dbReference type="GO" id="GO:0004784">
    <property type="term" value="F:superoxide dismutase activity"/>
    <property type="evidence" value="ECO:0007669"/>
    <property type="project" value="UniProtKB-EC"/>
</dbReference>
<evidence type="ECO:0000256" key="12">
    <source>
        <dbReference type="ARBA" id="ARBA00023211"/>
    </source>
</evidence>
<evidence type="ECO:0000313" key="16">
    <source>
        <dbReference type="EMBL" id="KAG0137256.1"/>
    </source>
</evidence>
<dbReference type="InterPro" id="IPR036314">
    <property type="entry name" value="SOD_C_sf"/>
</dbReference>
<evidence type="ECO:0000256" key="5">
    <source>
        <dbReference type="ARBA" id="ARBA00011881"/>
    </source>
</evidence>
<dbReference type="InterPro" id="IPR019833">
    <property type="entry name" value="Mn/Fe_SOD_BS"/>
</dbReference>
<reference evidence="17" key="3">
    <citation type="submission" date="2022-01" db="EMBL/GenBank/DDBJ databases">
        <authorList>
            <person name="Rubenstein D.R."/>
        </authorList>
    </citation>
    <scope>NUCLEOTIDE SEQUENCE</scope>
    <source>
        <strain evidence="17">SS15</strain>
        <tissue evidence="17">Liver</tissue>
    </source>
</reference>
<dbReference type="InterPro" id="IPR050265">
    <property type="entry name" value="Fe/Mn_Superoxide_Dismutase"/>
</dbReference>
<feature type="domain" description="Manganese/iron superoxide dismutase C-terminal" evidence="15">
    <location>
        <begin position="115"/>
        <end position="214"/>
    </location>
</feature>
<evidence type="ECO:0000259" key="14">
    <source>
        <dbReference type="Pfam" id="PF00081"/>
    </source>
</evidence>
<keyword evidence="12" id="KW-0464">Manganese</keyword>
<dbReference type="OrthoDB" id="239262at2759"/>
<feature type="domain" description="Manganese/iron superoxide dismutase N-terminal" evidence="14">
    <location>
        <begin position="27"/>
        <end position="108"/>
    </location>
</feature>
<dbReference type="GO" id="GO:0005759">
    <property type="term" value="C:mitochondrial matrix"/>
    <property type="evidence" value="ECO:0007669"/>
    <property type="project" value="UniProtKB-SubCell"/>
</dbReference>
<dbReference type="Proteomes" id="UP000618051">
    <property type="component" value="Unassembled WGS sequence"/>
</dbReference>
<dbReference type="FunFam" id="1.10.287.990:FF:000001">
    <property type="entry name" value="Superoxide dismutase"/>
    <property type="match status" value="1"/>
</dbReference>
<dbReference type="AlphaFoldDB" id="A0A835P4B8"/>
<reference evidence="16" key="1">
    <citation type="submission" date="2020-10" db="EMBL/GenBank/DDBJ databases">
        <title>Feather gene expression reveals the developmental basis of iridescence in African starlings.</title>
        <authorList>
            <person name="Rubenstein D.R."/>
        </authorList>
    </citation>
    <scope>NUCLEOTIDE SEQUENCE</scope>
    <source>
        <strain evidence="16">SS15</strain>
        <tissue evidence="16">Liver</tissue>
    </source>
</reference>
<evidence type="ECO:0000256" key="9">
    <source>
        <dbReference type="ARBA" id="ARBA00023002"/>
    </source>
</evidence>
<dbReference type="EMBL" id="JADDUC020000003">
    <property type="protein sequence ID" value="KAI1240923.1"/>
    <property type="molecule type" value="Genomic_DNA"/>
</dbReference>
<dbReference type="GO" id="GO:0030145">
    <property type="term" value="F:manganese ion binding"/>
    <property type="evidence" value="ECO:0007669"/>
    <property type="project" value="TreeGrafter"/>
</dbReference>